<reference evidence="3 4" key="1">
    <citation type="submission" date="2017-07" db="EMBL/GenBank/DDBJ databases">
        <title>The complete genome sequence of Bacillus mesonae strain H20-5, an efficient strain improving plant abiotic stress resistance.</title>
        <authorList>
            <person name="Kim S.Y."/>
            <person name="Song H."/>
            <person name="Sang M.K."/>
            <person name="Weon H.-Y."/>
            <person name="Song J."/>
        </authorList>
    </citation>
    <scope>NUCLEOTIDE SEQUENCE [LARGE SCALE GENOMIC DNA]</scope>
    <source>
        <strain evidence="3 4">H20-5</strain>
    </source>
</reference>
<keyword evidence="1" id="KW-0812">Transmembrane</keyword>
<accession>A0A3Q9QTB9</accession>
<feature type="domain" description="M23ase beta-sheet core" evidence="2">
    <location>
        <begin position="20"/>
        <end position="108"/>
    </location>
</feature>
<organism evidence="3 4">
    <name type="scientific">Neobacillus mesonae</name>
    <dbReference type="NCBI Taxonomy" id="1193713"/>
    <lineage>
        <taxon>Bacteria</taxon>
        <taxon>Bacillati</taxon>
        <taxon>Bacillota</taxon>
        <taxon>Bacilli</taxon>
        <taxon>Bacillales</taxon>
        <taxon>Bacillaceae</taxon>
        <taxon>Neobacillus</taxon>
    </lineage>
</organism>
<dbReference type="GO" id="GO:0004222">
    <property type="term" value="F:metalloendopeptidase activity"/>
    <property type="evidence" value="ECO:0007669"/>
    <property type="project" value="TreeGrafter"/>
</dbReference>
<dbReference type="Proteomes" id="UP000282892">
    <property type="component" value="Chromosome"/>
</dbReference>
<dbReference type="Gene3D" id="2.70.70.10">
    <property type="entry name" value="Glucose Permease (Domain IIA)"/>
    <property type="match status" value="1"/>
</dbReference>
<keyword evidence="4" id="KW-1185">Reference proteome</keyword>
<dbReference type="KEGG" id="nmk:CHR53_07405"/>
<feature type="transmembrane region" description="Helical" evidence="1">
    <location>
        <begin position="206"/>
        <end position="223"/>
    </location>
</feature>
<dbReference type="CDD" id="cd12797">
    <property type="entry name" value="M23_peptidase"/>
    <property type="match status" value="1"/>
</dbReference>
<keyword evidence="1" id="KW-0472">Membrane</keyword>
<dbReference type="InterPro" id="IPR050570">
    <property type="entry name" value="Cell_wall_metabolism_enzyme"/>
</dbReference>
<evidence type="ECO:0000313" key="4">
    <source>
        <dbReference type="Proteomes" id="UP000282892"/>
    </source>
</evidence>
<protein>
    <recommendedName>
        <fullName evidence="2">M23ase beta-sheet core domain-containing protein</fullName>
    </recommendedName>
</protein>
<dbReference type="PANTHER" id="PTHR21666">
    <property type="entry name" value="PEPTIDASE-RELATED"/>
    <property type="match status" value="1"/>
</dbReference>
<sequence length="226" mass="23633">MKFRLTGKFGELSPVRNWQPHSGIDLAMPEGTTLRSIGNGVVDKVFDGSSAIGKGLSIKFPDGTRAIYGHLSDVKVRVGENLSAGDVIGFSGNTGNSTGPHLHFGLKDASGGTLDPTPFADKLASISGDHVAPGIITQLFNNESTQGPLTRLFWSSSESIREKTADVATEVILGILDAAKDLIMAGTLLGAGVLIILKVAGWRDGGRWAGVLLVVNVLLRALFGGV</sequence>
<dbReference type="EMBL" id="CP022572">
    <property type="protein sequence ID" value="AZU61094.1"/>
    <property type="molecule type" value="Genomic_DNA"/>
</dbReference>
<evidence type="ECO:0000313" key="3">
    <source>
        <dbReference type="EMBL" id="AZU61094.1"/>
    </source>
</evidence>
<dbReference type="OrthoDB" id="9805070at2"/>
<dbReference type="Pfam" id="PF01551">
    <property type="entry name" value="Peptidase_M23"/>
    <property type="match status" value="1"/>
</dbReference>
<evidence type="ECO:0000259" key="2">
    <source>
        <dbReference type="Pfam" id="PF01551"/>
    </source>
</evidence>
<keyword evidence="1" id="KW-1133">Transmembrane helix</keyword>
<dbReference type="RefSeq" id="WP_127485963.1">
    <property type="nucleotide sequence ID" value="NZ_CP022572.1"/>
</dbReference>
<evidence type="ECO:0000256" key="1">
    <source>
        <dbReference type="SAM" id="Phobius"/>
    </source>
</evidence>
<dbReference type="InterPro" id="IPR011055">
    <property type="entry name" value="Dup_hybrid_motif"/>
</dbReference>
<dbReference type="InterPro" id="IPR016047">
    <property type="entry name" value="M23ase_b-sheet_dom"/>
</dbReference>
<dbReference type="SUPFAM" id="SSF51261">
    <property type="entry name" value="Duplicated hybrid motif"/>
    <property type="match status" value="1"/>
</dbReference>
<feature type="transmembrane region" description="Helical" evidence="1">
    <location>
        <begin position="182"/>
        <end position="200"/>
    </location>
</feature>
<proteinExistence type="predicted"/>
<gene>
    <name evidence="3" type="ORF">CHR53_07405</name>
</gene>
<dbReference type="AlphaFoldDB" id="A0A3Q9QTB9"/>
<name>A0A3Q9QTB9_9BACI</name>
<dbReference type="PANTHER" id="PTHR21666:SF270">
    <property type="entry name" value="MUREIN HYDROLASE ACTIVATOR ENVC"/>
    <property type="match status" value="1"/>
</dbReference>